<dbReference type="VEuPathDB" id="VectorBase:SSCA003450"/>
<feature type="region of interest" description="Disordered" evidence="1">
    <location>
        <begin position="46"/>
        <end position="71"/>
    </location>
</feature>
<sequence>MNIAASNQSTVSSSGPTDLNCSKTSSSTIKIRNLAHLLQQLDEIGGGSSVTESAPSALSTSVGEGTTPESSELYSVGAAVSSHQTATLPSTTSSQQSQLKSNFLDLDFFMGTNLQGFADQTTRVLSSPSSVNLAPNCRTNRSSVLMPLNQFAGNVPPASYFTSLPPISPSTTTSTTTSTTAREDEDLAGPNDHHLHHSHLHHRRNRRCLNTSGDDEDEDDDDDDDGGGGDDVDDDDVDDDENEEHDEAEEYDFEENGSAFDSDLNADLNPQYPGFIHNASNIGQSLSNSQKHQHSNSKQSTMITTNSRQESNDKHIGNAFLNSLTRSASEEALPCSTRRSLPIQLPQRLSQQLLPQLHQVRQKNRKNYHHHQPQPFIQCDQKYENQVAKNRSSIPKRSNCSMQTNYCTLPRQWLEQMARQFHLQQIIQHQQQQQSQQQSVAFEVIRSVSTTTPDPPIP</sequence>
<protein>
    <submittedName>
        <fullName evidence="2">Uncharacterized protein</fullName>
    </submittedName>
</protein>
<evidence type="ECO:0000313" key="2">
    <source>
        <dbReference type="EMBL" id="KPM05352.1"/>
    </source>
</evidence>
<reference evidence="2 3" key="1">
    <citation type="journal article" date="2015" name="Parasit. Vectors">
        <title>Draft genome of the scabies mite.</title>
        <authorList>
            <person name="Rider S.D.Jr."/>
            <person name="Morgan M.S."/>
            <person name="Arlian L.G."/>
        </authorList>
    </citation>
    <scope>NUCLEOTIDE SEQUENCE [LARGE SCALE GENOMIC DNA]</scope>
    <source>
        <strain evidence="2">Arlian Lab</strain>
    </source>
</reference>
<feature type="region of interest" description="Disordered" evidence="1">
    <location>
        <begin position="162"/>
        <end position="313"/>
    </location>
</feature>
<feature type="compositionally biased region" description="Low complexity" evidence="1">
    <location>
        <begin position="162"/>
        <end position="180"/>
    </location>
</feature>
<feature type="compositionally biased region" description="Polar residues" evidence="1">
    <location>
        <begin position="49"/>
        <end position="71"/>
    </location>
</feature>
<accession>A0A132A2V7</accession>
<name>A0A132A2V7_SARSC</name>
<feature type="compositionally biased region" description="Low complexity" evidence="1">
    <location>
        <begin position="284"/>
        <end position="300"/>
    </location>
</feature>
<proteinExistence type="predicted"/>
<feature type="region of interest" description="Disordered" evidence="1">
    <location>
        <begin position="1"/>
        <end position="22"/>
    </location>
</feature>
<feature type="compositionally biased region" description="Acidic residues" evidence="1">
    <location>
        <begin position="213"/>
        <end position="255"/>
    </location>
</feature>
<evidence type="ECO:0000256" key="1">
    <source>
        <dbReference type="SAM" id="MobiDB-lite"/>
    </source>
</evidence>
<comment type="caution">
    <text evidence="2">The sequence shown here is derived from an EMBL/GenBank/DDBJ whole genome shotgun (WGS) entry which is preliminary data.</text>
</comment>
<dbReference type="EMBL" id="JXLN01010225">
    <property type="protein sequence ID" value="KPM05352.1"/>
    <property type="molecule type" value="Genomic_DNA"/>
</dbReference>
<evidence type="ECO:0000313" key="3">
    <source>
        <dbReference type="Proteomes" id="UP000616769"/>
    </source>
</evidence>
<dbReference type="Proteomes" id="UP000616769">
    <property type="component" value="Unassembled WGS sequence"/>
</dbReference>
<dbReference type="AlphaFoldDB" id="A0A132A2V7"/>
<organism evidence="2 3">
    <name type="scientific">Sarcoptes scabiei</name>
    <name type="common">Itch mite</name>
    <name type="synonym">Acarus scabiei</name>
    <dbReference type="NCBI Taxonomy" id="52283"/>
    <lineage>
        <taxon>Eukaryota</taxon>
        <taxon>Metazoa</taxon>
        <taxon>Ecdysozoa</taxon>
        <taxon>Arthropoda</taxon>
        <taxon>Chelicerata</taxon>
        <taxon>Arachnida</taxon>
        <taxon>Acari</taxon>
        <taxon>Acariformes</taxon>
        <taxon>Sarcoptiformes</taxon>
        <taxon>Astigmata</taxon>
        <taxon>Psoroptidia</taxon>
        <taxon>Sarcoptoidea</taxon>
        <taxon>Sarcoptidae</taxon>
        <taxon>Sarcoptinae</taxon>
        <taxon>Sarcoptes</taxon>
    </lineage>
</organism>
<feature type="compositionally biased region" description="Basic residues" evidence="1">
    <location>
        <begin position="194"/>
        <end position="207"/>
    </location>
</feature>
<gene>
    <name evidence="2" type="ORF">QR98_0038140</name>
</gene>